<evidence type="ECO:0000313" key="2">
    <source>
        <dbReference type="Proteomes" id="UP000199071"/>
    </source>
</evidence>
<proteinExistence type="predicted"/>
<dbReference type="RefSeq" id="WP_244521280.1">
    <property type="nucleotide sequence ID" value="NZ_FMXQ01000006.1"/>
</dbReference>
<organism evidence="1 2">
    <name type="scientific">Bauldia litoralis</name>
    <dbReference type="NCBI Taxonomy" id="665467"/>
    <lineage>
        <taxon>Bacteria</taxon>
        <taxon>Pseudomonadati</taxon>
        <taxon>Pseudomonadota</taxon>
        <taxon>Alphaproteobacteria</taxon>
        <taxon>Hyphomicrobiales</taxon>
        <taxon>Kaistiaceae</taxon>
        <taxon>Bauldia</taxon>
    </lineage>
</organism>
<keyword evidence="2" id="KW-1185">Reference proteome</keyword>
<dbReference type="STRING" id="665467.SAMN02982931_02982"/>
<dbReference type="Proteomes" id="UP000199071">
    <property type="component" value="Unassembled WGS sequence"/>
</dbReference>
<name>A0A1G6D3X8_9HYPH</name>
<sequence length="302" mass="31769">MASTLSTLREVQVERTIAVPGMAEPPPVSASLEGIRRRNAALDALFYDVSVVTLDEARTISPWLAREGSILHVPPTGKGDLTLCATPDDLAGVGAVSSLAVAGVGSSALGSAAFARNIADATGEPVAVVVSGYGLSDLVSEAMGGWFLFGAANRTRMVERLVSEMKAPTASDLGATELRRSSKDTATVIALLSDPRFDFTLLTGHSKGNLVVAEALYALIEVGEGKLPIPADTRIVTVSAAIEMPRGFSRITDVIGAWDWFGGLNSSNVTIDVLVPHAWHHTNREVPFHLPVTETFARLLAG</sequence>
<evidence type="ECO:0000313" key="1">
    <source>
        <dbReference type="EMBL" id="SDB39874.1"/>
    </source>
</evidence>
<dbReference type="AlphaFoldDB" id="A0A1G6D3X8"/>
<reference evidence="1 2" key="1">
    <citation type="submission" date="2016-10" db="EMBL/GenBank/DDBJ databases">
        <authorList>
            <person name="de Groot N.N."/>
        </authorList>
    </citation>
    <scope>NUCLEOTIDE SEQUENCE [LARGE SCALE GENOMIC DNA]</scope>
    <source>
        <strain evidence="1 2">ATCC 35022</strain>
    </source>
</reference>
<accession>A0A1G6D3X8</accession>
<dbReference type="EMBL" id="FMXQ01000006">
    <property type="protein sequence ID" value="SDB39874.1"/>
    <property type="molecule type" value="Genomic_DNA"/>
</dbReference>
<protein>
    <submittedName>
        <fullName evidence="1">Uncharacterized protein</fullName>
    </submittedName>
</protein>
<gene>
    <name evidence="1" type="ORF">SAMN02982931_02982</name>
</gene>